<keyword evidence="1" id="KW-0812">Transmembrane</keyword>
<reference evidence="2" key="1">
    <citation type="submission" date="2021-01" db="EMBL/GenBank/DDBJ databases">
        <authorList>
            <person name="Corre E."/>
            <person name="Pelletier E."/>
            <person name="Niang G."/>
            <person name="Scheremetjew M."/>
            <person name="Finn R."/>
            <person name="Kale V."/>
            <person name="Holt S."/>
            <person name="Cochrane G."/>
            <person name="Meng A."/>
            <person name="Brown T."/>
            <person name="Cohen L."/>
        </authorList>
    </citation>
    <scope>NUCLEOTIDE SEQUENCE</scope>
    <source>
        <strain evidence="2">WS</strain>
    </source>
</reference>
<protein>
    <recommendedName>
        <fullName evidence="3">TM2 domain-containing protein</fullName>
    </recommendedName>
</protein>
<evidence type="ECO:0008006" key="3">
    <source>
        <dbReference type="Google" id="ProtNLM"/>
    </source>
</evidence>
<evidence type="ECO:0000256" key="1">
    <source>
        <dbReference type="SAM" id="Phobius"/>
    </source>
</evidence>
<feature type="transmembrane region" description="Helical" evidence="1">
    <location>
        <begin position="42"/>
        <end position="69"/>
    </location>
</feature>
<dbReference type="AlphaFoldDB" id="A0A7S1PJM3"/>
<proteinExistence type="predicted"/>
<sequence>MGEKTNNDAKPLAELPPIAVAILDFLIAGLGSILMGQMKKGIVWFIIVFACFALGYVTIFIGFIVAFVFKLLLAIDAFKLATKQANGSPIKEGETSFKILGLPLGLLGVEYVPFE</sequence>
<name>A0A7S1PJM3_9EUKA</name>
<evidence type="ECO:0000313" key="2">
    <source>
        <dbReference type="EMBL" id="CAD9086252.1"/>
    </source>
</evidence>
<accession>A0A7S1PJM3</accession>
<organism evidence="2">
    <name type="scientific">Percolomonas cosmopolitus</name>
    <dbReference type="NCBI Taxonomy" id="63605"/>
    <lineage>
        <taxon>Eukaryota</taxon>
        <taxon>Discoba</taxon>
        <taxon>Heterolobosea</taxon>
        <taxon>Tetramitia</taxon>
        <taxon>Eutetramitia</taxon>
        <taxon>Percolomonadidae</taxon>
        <taxon>Percolomonas</taxon>
    </lineage>
</organism>
<keyword evidence="1" id="KW-1133">Transmembrane helix</keyword>
<dbReference type="EMBL" id="HBGD01011496">
    <property type="protein sequence ID" value="CAD9086252.1"/>
    <property type="molecule type" value="Transcribed_RNA"/>
</dbReference>
<feature type="transmembrane region" description="Helical" evidence="1">
    <location>
        <begin position="15"/>
        <end position="35"/>
    </location>
</feature>
<keyword evidence="1" id="KW-0472">Membrane</keyword>
<gene>
    <name evidence="2" type="ORF">PCOS0759_LOCUS9506</name>
</gene>